<evidence type="ECO:0000256" key="2">
    <source>
        <dbReference type="ARBA" id="ARBA00022771"/>
    </source>
</evidence>
<keyword evidence="2 5" id="KW-0863">Zinc-finger</keyword>
<dbReference type="InterPro" id="IPR013010">
    <property type="entry name" value="Znf_SIAH"/>
</dbReference>
<keyword evidence="1" id="KW-0479">Metal-binding</keyword>
<dbReference type="PANTHER" id="PTHR46632:SF9">
    <property type="entry name" value="RING-TYPE E3 UBIQUITIN TRANSFERASE"/>
    <property type="match status" value="1"/>
</dbReference>
<evidence type="ECO:0000313" key="9">
    <source>
        <dbReference type="Proteomes" id="UP001231189"/>
    </source>
</evidence>
<dbReference type="SUPFAM" id="SSF49599">
    <property type="entry name" value="TRAF domain-like"/>
    <property type="match status" value="1"/>
</dbReference>
<evidence type="ECO:0000313" key="7">
    <source>
        <dbReference type="EMBL" id="KAK1627322.1"/>
    </source>
</evidence>
<accession>A0AAD8RMG5</accession>
<evidence type="ECO:0000256" key="5">
    <source>
        <dbReference type="PROSITE-ProRule" id="PRU00455"/>
    </source>
</evidence>
<sequence>MAVEDTAELQIDVRMDVDALLCQACLLPLKPPIFKCEAAGHILCSYCRGGHGETCSRADTHCGELYAVVSAAKILCPYGKFGCERYVVFHGAAEHQRTCPCAPCSCPEPGCAFRGSPPALLDHFAAGHSRPVIAVRYGRSWNLSLPLSQRWHVIAGQEDRSVFLVCLGALGAAATAVSLVHVRADGGAAATKFWCKLSVERPGEDKRVLMASTVSSSALTGGAPAPGQGMFLAVPQELLSGDMVALRIRIDQL</sequence>
<dbReference type="AlphaFoldDB" id="A0AAD8RMG5"/>
<dbReference type="PROSITE" id="PS51081">
    <property type="entry name" value="ZF_SIAH"/>
    <property type="match status" value="1"/>
</dbReference>
<keyword evidence="9" id="KW-1185">Reference proteome</keyword>
<dbReference type="Proteomes" id="UP001231189">
    <property type="component" value="Unassembled WGS sequence"/>
</dbReference>
<dbReference type="GO" id="GO:0008270">
    <property type="term" value="F:zinc ion binding"/>
    <property type="evidence" value="ECO:0007669"/>
    <property type="project" value="UniProtKB-KW"/>
</dbReference>
<feature type="domain" description="SIAH-type" evidence="6">
    <location>
        <begin position="71"/>
        <end position="129"/>
    </location>
</feature>
<dbReference type="InterPro" id="IPR044286">
    <property type="entry name" value="SINL_plant"/>
</dbReference>
<evidence type="ECO:0000259" key="6">
    <source>
        <dbReference type="PROSITE" id="PS51081"/>
    </source>
</evidence>
<name>A0AAD8RMG5_LOLMU</name>
<gene>
    <name evidence="7" type="ORF">QYE76_001637</name>
    <name evidence="8" type="ORF">QYE76_001638</name>
</gene>
<dbReference type="PANTHER" id="PTHR46632">
    <property type="entry name" value="E3 UBIQUITIN-PROTEIN LIGASE SINA-LIKE 4"/>
    <property type="match status" value="1"/>
</dbReference>
<comment type="caution">
    <text evidence="7">The sequence shown here is derived from an EMBL/GenBank/DDBJ whole genome shotgun (WGS) entry which is preliminary data.</text>
</comment>
<reference evidence="7" key="1">
    <citation type="submission" date="2023-07" db="EMBL/GenBank/DDBJ databases">
        <title>A chromosome-level genome assembly of Lolium multiflorum.</title>
        <authorList>
            <person name="Chen Y."/>
            <person name="Copetti D."/>
            <person name="Kolliker R."/>
            <person name="Studer B."/>
        </authorList>
    </citation>
    <scope>NUCLEOTIDE SEQUENCE</scope>
    <source>
        <strain evidence="7">02402/16</strain>
        <tissue evidence="7">Leaf</tissue>
    </source>
</reference>
<dbReference type="Pfam" id="PF21361">
    <property type="entry name" value="Sina_ZnF"/>
    <property type="match status" value="1"/>
</dbReference>
<proteinExistence type="predicted"/>
<comment type="function">
    <text evidence="4">E3 ubiquitin-protein ligase that mediates ubiquitination and subsequent proteasomal degradation of target proteins. E3 ubiquitin ligases accept ubiquitin from an E2 ubiquitin-conjugating enzyme in the form of a thioester and then directly transfers the ubiquitin to targeted substrates. It probably triggers the ubiquitin-mediated degradation of different substrates.</text>
</comment>
<evidence type="ECO:0000256" key="4">
    <source>
        <dbReference type="ARBA" id="ARBA00024004"/>
    </source>
</evidence>
<keyword evidence="3" id="KW-0862">Zinc</keyword>
<dbReference type="InterPro" id="IPR013083">
    <property type="entry name" value="Znf_RING/FYVE/PHD"/>
</dbReference>
<protein>
    <recommendedName>
        <fullName evidence="6">SIAH-type domain-containing protein</fullName>
    </recommendedName>
</protein>
<dbReference type="EMBL" id="JAUUTY010000005">
    <property type="protein sequence ID" value="KAK1627322.1"/>
    <property type="molecule type" value="Genomic_DNA"/>
</dbReference>
<dbReference type="EMBL" id="JAUUTY010000005">
    <property type="protein sequence ID" value="KAK1627323.1"/>
    <property type="molecule type" value="Genomic_DNA"/>
</dbReference>
<organism evidence="7 9">
    <name type="scientific">Lolium multiflorum</name>
    <name type="common">Italian ryegrass</name>
    <name type="synonym">Lolium perenne subsp. multiflorum</name>
    <dbReference type="NCBI Taxonomy" id="4521"/>
    <lineage>
        <taxon>Eukaryota</taxon>
        <taxon>Viridiplantae</taxon>
        <taxon>Streptophyta</taxon>
        <taxon>Embryophyta</taxon>
        <taxon>Tracheophyta</taxon>
        <taxon>Spermatophyta</taxon>
        <taxon>Magnoliopsida</taxon>
        <taxon>Liliopsida</taxon>
        <taxon>Poales</taxon>
        <taxon>Poaceae</taxon>
        <taxon>BOP clade</taxon>
        <taxon>Pooideae</taxon>
        <taxon>Poodae</taxon>
        <taxon>Poeae</taxon>
        <taxon>Poeae Chloroplast Group 2 (Poeae type)</taxon>
        <taxon>Loliodinae</taxon>
        <taxon>Loliinae</taxon>
        <taxon>Lolium</taxon>
    </lineage>
</organism>
<evidence type="ECO:0000256" key="3">
    <source>
        <dbReference type="ARBA" id="ARBA00022833"/>
    </source>
</evidence>
<dbReference type="Gene3D" id="3.30.40.10">
    <property type="entry name" value="Zinc/RING finger domain, C3HC4 (zinc finger)"/>
    <property type="match status" value="1"/>
</dbReference>
<evidence type="ECO:0000313" key="8">
    <source>
        <dbReference type="EMBL" id="KAK1627323.1"/>
    </source>
</evidence>
<evidence type="ECO:0000256" key="1">
    <source>
        <dbReference type="ARBA" id="ARBA00022723"/>
    </source>
</evidence>